<dbReference type="AlphaFoldDB" id="A0A454JKT3"/>
<accession>A0A454JKT3</accession>
<comment type="caution">
    <text evidence="1">The sequence shown here is derived from an EMBL/GenBank/DDBJ whole genome shotgun (WGS) entry which is preliminary data.</text>
</comment>
<protein>
    <submittedName>
        <fullName evidence="1">Uncharacterized protein</fullName>
    </submittedName>
</protein>
<organism evidence="1 2">
    <name type="scientific">Aquitalea palustris</name>
    <dbReference type="NCBI Taxonomy" id="2480983"/>
    <lineage>
        <taxon>Bacteria</taxon>
        <taxon>Pseudomonadati</taxon>
        <taxon>Pseudomonadota</taxon>
        <taxon>Betaproteobacteria</taxon>
        <taxon>Neisseriales</taxon>
        <taxon>Chromobacteriaceae</taxon>
        <taxon>Aquitalea</taxon>
    </lineage>
</organism>
<dbReference type="Proteomes" id="UP000274139">
    <property type="component" value="Unassembled WGS sequence"/>
</dbReference>
<reference evidence="1 2" key="1">
    <citation type="submission" date="2018-10" db="EMBL/GenBank/DDBJ databases">
        <title>Draft genome sequence of Aquitalea MWU14-2217 isolated from a wild cranberry bog in Provincetown, Massachusetts.</title>
        <authorList>
            <person name="Ebadzadsahrai G."/>
            <person name="Soby S."/>
        </authorList>
    </citation>
    <scope>NUCLEOTIDE SEQUENCE [LARGE SCALE GENOMIC DNA]</scope>
    <source>
        <strain evidence="1 2">MWU14-2217</strain>
    </source>
</reference>
<dbReference type="EMBL" id="RFAR01000021">
    <property type="protein sequence ID" value="RMC99931.1"/>
    <property type="molecule type" value="Genomic_DNA"/>
</dbReference>
<keyword evidence="2" id="KW-1185">Reference proteome</keyword>
<dbReference type="RefSeq" id="WP_103523946.1">
    <property type="nucleotide sequence ID" value="NZ_JAIZDC010000001.1"/>
</dbReference>
<name>A0A454JKT3_9NEIS</name>
<evidence type="ECO:0000313" key="1">
    <source>
        <dbReference type="EMBL" id="RMC99931.1"/>
    </source>
</evidence>
<evidence type="ECO:0000313" key="2">
    <source>
        <dbReference type="Proteomes" id="UP000274139"/>
    </source>
</evidence>
<proteinExistence type="predicted"/>
<sequence>MTEQRKLFLRGDEICYISREDDQSFGMPIPVARFFGDESDKVELEACLAAQPSPQRVAVPEGWKLVPKEPTRGMLDSAHVNFRKDIEIDPLLKTSYRAMLAAAPQPDGVGDALAGACLSPCIKTP</sequence>
<dbReference type="OrthoDB" id="9157651at2"/>
<gene>
    <name evidence="1" type="ORF">EAY64_06395</name>
</gene>